<feature type="compositionally biased region" description="Low complexity" evidence="1">
    <location>
        <begin position="186"/>
        <end position="195"/>
    </location>
</feature>
<dbReference type="Proteomes" id="UP000799424">
    <property type="component" value="Unassembled WGS sequence"/>
</dbReference>
<evidence type="ECO:0000313" key="2">
    <source>
        <dbReference type="EMBL" id="KAF2818639.1"/>
    </source>
</evidence>
<proteinExistence type="predicted"/>
<evidence type="ECO:0000256" key="1">
    <source>
        <dbReference type="SAM" id="MobiDB-lite"/>
    </source>
</evidence>
<accession>A0A6A6ZD51</accession>
<evidence type="ECO:0000313" key="3">
    <source>
        <dbReference type="Proteomes" id="UP000799424"/>
    </source>
</evidence>
<sequence>MGLAHLDWGPIHVTHWPLHVRPKRSRQAMAMAIIHVQIPPELFCEAAPSTLPEELETLETRDNDAEHPGSGITSAPPNVLSTPAVGLARACSSGVLLTNKSIEDRSNGIVPAGENAHAAAVLNANRRVYLQTVAILQALWRDTYAEAFRMTVASGGKEGVRKATLGAHTGAVSTPPRESSRRRSQHQPPTHNRAR</sequence>
<keyword evidence="3" id="KW-1185">Reference proteome</keyword>
<name>A0A6A6ZD51_9PLEO</name>
<feature type="region of interest" description="Disordered" evidence="1">
    <location>
        <begin position="156"/>
        <end position="195"/>
    </location>
</feature>
<dbReference type="EMBL" id="MU006250">
    <property type="protein sequence ID" value="KAF2818639.1"/>
    <property type="molecule type" value="Genomic_DNA"/>
</dbReference>
<organism evidence="2 3">
    <name type="scientific">Ophiobolus disseminans</name>
    <dbReference type="NCBI Taxonomy" id="1469910"/>
    <lineage>
        <taxon>Eukaryota</taxon>
        <taxon>Fungi</taxon>
        <taxon>Dikarya</taxon>
        <taxon>Ascomycota</taxon>
        <taxon>Pezizomycotina</taxon>
        <taxon>Dothideomycetes</taxon>
        <taxon>Pleosporomycetidae</taxon>
        <taxon>Pleosporales</taxon>
        <taxon>Pleosporineae</taxon>
        <taxon>Phaeosphaeriaceae</taxon>
        <taxon>Ophiobolus</taxon>
    </lineage>
</organism>
<reference evidence="2" key="1">
    <citation type="journal article" date="2020" name="Stud. Mycol.">
        <title>101 Dothideomycetes genomes: a test case for predicting lifestyles and emergence of pathogens.</title>
        <authorList>
            <person name="Haridas S."/>
            <person name="Albert R."/>
            <person name="Binder M."/>
            <person name="Bloem J."/>
            <person name="Labutti K."/>
            <person name="Salamov A."/>
            <person name="Andreopoulos B."/>
            <person name="Baker S."/>
            <person name="Barry K."/>
            <person name="Bills G."/>
            <person name="Bluhm B."/>
            <person name="Cannon C."/>
            <person name="Castanera R."/>
            <person name="Culley D."/>
            <person name="Daum C."/>
            <person name="Ezra D."/>
            <person name="Gonzalez J."/>
            <person name="Henrissat B."/>
            <person name="Kuo A."/>
            <person name="Liang C."/>
            <person name="Lipzen A."/>
            <person name="Lutzoni F."/>
            <person name="Magnuson J."/>
            <person name="Mondo S."/>
            <person name="Nolan M."/>
            <person name="Ohm R."/>
            <person name="Pangilinan J."/>
            <person name="Park H.-J."/>
            <person name="Ramirez L."/>
            <person name="Alfaro M."/>
            <person name="Sun H."/>
            <person name="Tritt A."/>
            <person name="Yoshinaga Y."/>
            <person name="Zwiers L.-H."/>
            <person name="Turgeon B."/>
            <person name="Goodwin S."/>
            <person name="Spatafora J."/>
            <person name="Crous P."/>
            <person name="Grigoriev I."/>
        </authorList>
    </citation>
    <scope>NUCLEOTIDE SEQUENCE</scope>
    <source>
        <strain evidence="2">CBS 113818</strain>
    </source>
</reference>
<gene>
    <name evidence="2" type="ORF">CC86DRAFT_433146</name>
</gene>
<dbReference type="AlphaFoldDB" id="A0A6A6ZD51"/>
<protein>
    <submittedName>
        <fullName evidence="2">Uncharacterized protein</fullName>
    </submittedName>
</protein>